<dbReference type="GO" id="GO:0003735">
    <property type="term" value="F:structural constituent of ribosome"/>
    <property type="evidence" value="ECO:0007669"/>
    <property type="project" value="InterPro"/>
</dbReference>
<organism evidence="4 5">
    <name type="scientific">Rhodocollybia butyracea</name>
    <dbReference type="NCBI Taxonomy" id="206335"/>
    <lineage>
        <taxon>Eukaryota</taxon>
        <taxon>Fungi</taxon>
        <taxon>Dikarya</taxon>
        <taxon>Basidiomycota</taxon>
        <taxon>Agaricomycotina</taxon>
        <taxon>Agaricomycetes</taxon>
        <taxon>Agaricomycetidae</taxon>
        <taxon>Agaricales</taxon>
        <taxon>Marasmiineae</taxon>
        <taxon>Omphalotaceae</taxon>
        <taxon>Rhodocollybia</taxon>
    </lineage>
</organism>
<dbReference type="EMBL" id="JADNRY010000011">
    <property type="protein sequence ID" value="KAF9075039.1"/>
    <property type="molecule type" value="Genomic_DNA"/>
</dbReference>
<comment type="similarity">
    <text evidence="1">Belongs to the universal ribosomal protein uL1 family.</text>
</comment>
<dbReference type="GO" id="GO:0005762">
    <property type="term" value="C:mitochondrial large ribosomal subunit"/>
    <property type="evidence" value="ECO:0007669"/>
    <property type="project" value="TreeGrafter"/>
</dbReference>
<sequence>MGAFLALRRECYRNAFGPVLFSRPFTQSHVSMFRNKRETIRIPSKKALAAKQKRRAAKTEYLQSKMEQLKLVDAISVLRSVEVASPKAMYELYIKTEMGSGVAVPKGRFKLPKEAKPRPKEQVLVFAEGRQVEDAKRAGAHIVGGIELIDGILNNRIRATTYLSTTSMIRAITPRLGRFLGQQGLMPAERRGTVTDDIAGYMRRIQGTNEWKADKTGNIHMPIGSMHFTVDEVVKNFKHFMTSVKEATGNIKNSRQKETDKKPVLISKVLLSSTRGPGIRITDC</sequence>
<evidence type="ECO:0000256" key="3">
    <source>
        <dbReference type="ARBA" id="ARBA00023274"/>
    </source>
</evidence>
<evidence type="ECO:0000256" key="1">
    <source>
        <dbReference type="ARBA" id="ARBA00010531"/>
    </source>
</evidence>
<dbReference type="InterPro" id="IPR023674">
    <property type="entry name" value="Ribosomal_uL1-like"/>
</dbReference>
<proteinExistence type="inferred from homology"/>
<dbReference type="SUPFAM" id="SSF56808">
    <property type="entry name" value="Ribosomal protein L1"/>
    <property type="match status" value="1"/>
</dbReference>
<keyword evidence="3" id="KW-0687">Ribonucleoprotein</keyword>
<dbReference type="AlphaFoldDB" id="A0A9P5Q5C7"/>
<keyword evidence="2 4" id="KW-0689">Ribosomal protein</keyword>
<dbReference type="InterPro" id="IPR028364">
    <property type="entry name" value="Ribosomal_uL1/biogenesis"/>
</dbReference>
<dbReference type="Gene3D" id="3.40.50.790">
    <property type="match status" value="1"/>
</dbReference>
<dbReference type="InterPro" id="IPR002143">
    <property type="entry name" value="Ribosomal_uL1"/>
</dbReference>
<name>A0A9P5Q5C7_9AGAR</name>
<dbReference type="CDD" id="cd00403">
    <property type="entry name" value="Ribosomal_L1"/>
    <property type="match status" value="1"/>
</dbReference>
<dbReference type="GO" id="GO:0003723">
    <property type="term" value="F:RNA binding"/>
    <property type="evidence" value="ECO:0007669"/>
    <property type="project" value="InterPro"/>
</dbReference>
<dbReference type="PANTHER" id="PTHR36427">
    <property type="entry name" value="54S RIBOSOMAL PROTEIN L1, MITOCHONDRIAL"/>
    <property type="match status" value="1"/>
</dbReference>
<accession>A0A9P5Q5C7</accession>
<dbReference type="PANTHER" id="PTHR36427:SF3">
    <property type="entry name" value="LARGE RIBOSOMAL SUBUNIT PROTEIN UL1M"/>
    <property type="match status" value="1"/>
</dbReference>
<dbReference type="Proteomes" id="UP000772434">
    <property type="component" value="Unassembled WGS sequence"/>
</dbReference>
<dbReference type="InterPro" id="IPR016095">
    <property type="entry name" value="Ribosomal_uL1_3-a/b-sand"/>
</dbReference>
<reference evidence="4" key="1">
    <citation type="submission" date="2020-11" db="EMBL/GenBank/DDBJ databases">
        <authorList>
            <consortium name="DOE Joint Genome Institute"/>
            <person name="Ahrendt S."/>
            <person name="Riley R."/>
            <person name="Andreopoulos W."/>
            <person name="Labutti K."/>
            <person name="Pangilinan J."/>
            <person name="Ruiz-Duenas F.J."/>
            <person name="Barrasa J.M."/>
            <person name="Sanchez-Garcia M."/>
            <person name="Camarero S."/>
            <person name="Miyauchi S."/>
            <person name="Serrano A."/>
            <person name="Linde D."/>
            <person name="Babiker R."/>
            <person name="Drula E."/>
            <person name="Ayuso-Fernandez I."/>
            <person name="Pacheco R."/>
            <person name="Padilla G."/>
            <person name="Ferreira P."/>
            <person name="Barriuso J."/>
            <person name="Kellner H."/>
            <person name="Castanera R."/>
            <person name="Alfaro M."/>
            <person name="Ramirez L."/>
            <person name="Pisabarro A.G."/>
            <person name="Kuo A."/>
            <person name="Tritt A."/>
            <person name="Lipzen A."/>
            <person name="He G."/>
            <person name="Yan M."/>
            <person name="Ng V."/>
            <person name="Cullen D."/>
            <person name="Martin F."/>
            <person name="Rosso M.-N."/>
            <person name="Henrissat B."/>
            <person name="Hibbett D."/>
            <person name="Martinez A.T."/>
            <person name="Grigoriev I.V."/>
        </authorList>
    </citation>
    <scope>NUCLEOTIDE SEQUENCE</scope>
    <source>
        <strain evidence="4">AH 40177</strain>
    </source>
</reference>
<dbReference type="Pfam" id="PF00687">
    <property type="entry name" value="Ribosomal_L1"/>
    <property type="match status" value="1"/>
</dbReference>
<dbReference type="PIRSF" id="PIRSF002155">
    <property type="entry name" value="Ribosomal_L1"/>
    <property type="match status" value="1"/>
</dbReference>
<comment type="caution">
    <text evidence="4">The sequence shown here is derived from an EMBL/GenBank/DDBJ whole genome shotgun (WGS) entry which is preliminary data.</text>
</comment>
<evidence type="ECO:0000313" key="4">
    <source>
        <dbReference type="EMBL" id="KAF9075039.1"/>
    </source>
</evidence>
<evidence type="ECO:0000313" key="5">
    <source>
        <dbReference type="Proteomes" id="UP000772434"/>
    </source>
</evidence>
<dbReference type="GO" id="GO:0006412">
    <property type="term" value="P:translation"/>
    <property type="evidence" value="ECO:0007669"/>
    <property type="project" value="InterPro"/>
</dbReference>
<gene>
    <name evidence="4" type="ORF">BDP27DRAFT_1316375</name>
</gene>
<protein>
    <submittedName>
        <fullName evidence="4">Ribosomal protein L1-like protein</fullName>
    </submittedName>
</protein>
<evidence type="ECO:0000256" key="2">
    <source>
        <dbReference type="ARBA" id="ARBA00022980"/>
    </source>
</evidence>
<dbReference type="OrthoDB" id="1747252at2759"/>
<dbReference type="Gene3D" id="3.30.190.20">
    <property type="match status" value="1"/>
</dbReference>
<keyword evidence="5" id="KW-1185">Reference proteome</keyword>